<dbReference type="EMBL" id="CAJNOT010000074">
    <property type="protein sequence ID" value="CAF0822007.1"/>
    <property type="molecule type" value="Genomic_DNA"/>
</dbReference>
<feature type="region of interest" description="Disordered" evidence="1">
    <location>
        <begin position="80"/>
        <end position="114"/>
    </location>
</feature>
<dbReference type="PANTHER" id="PTHR46601:SF1">
    <property type="entry name" value="ADF-H DOMAIN-CONTAINING PROTEIN"/>
    <property type="match status" value="1"/>
</dbReference>
<proteinExistence type="predicted"/>
<evidence type="ECO:0000313" key="2">
    <source>
        <dbReference type="EMBL" id="CAF0822007.1"/>
    </source>
</evidence>
<gene>
    <name evidence="3" type="ORF">JBS370_LOCUS31741</name>
    <name evidence="2" type="ORF">ZHD862_LOCUS3434</name>
</gene>
<comment type="caution">
    <text evidence="2">The sequence shown here is derived from an EMBL/GenBank/DDBJ whole genome shotgun (WGS) entry which is preliminary data.</text>
</comment>
<name>A0A813U6X8_9BILA</name>
<feature type="region of interest" description="Disordered" evidence="1">
    <location>
        <begin position="1"/>
        <end position="39"/>
    </location>
</feature>
<protein>
    <submittedName>
        <fullName evidence="2">Uncharacterized protein</fullName>
    </submittedName>
</protein>
<evidence type="ECO:0000313" key="3">
    <source>
        <dbReference type="EMBL" id="CAF4101241.1"/>
    </source>
</evidence>
<organism evidence="2 4">
    <name type="scientific">Rotaria sordida</name>
    <dbReference type="NCBI Taxonomy" id="392033"/>
    <lineage>
        <taxon>Eukaryota</taxon>
        <taxon>Metazoa</taxon>
        <taxon>Spiralia</taxon>
        <taxon>Gnathifera</taxon>
        <taxon>Rotifera</taxon>
        <taxon>Eurotatoria</taxon>
        <taxon>Bdelloidea</taxon>
        <taxon>Philodinida</taxon>
        <taxon>Philodinidae</taxon>
        <taxon>Rotaria</taxon>
    </lineage>
</organism>
<dbReference type="AlphaFoldDB" id="A0A813U6X8"/>
<accession>A0A813U6X8</accession>
<dbReference type="Proteomes" id="UP000663864">
    <property type="component" value="Unassembled WGS sequence"/>
</dbReference>
<sequence length="600" mass="68652">MRQALYRAKKKQQQQQQSIQSTSTVTISRNDLRKREGLQRRRQNIAKFKLQIRQLQDANEKLQIENNQLKEKLISLTSSSSPMTTVTTTTPSSSLQPSNEDITPMRSPTSPSTQFFQHISPNAKRRATARMMVDKSDLPRGSINSVRKKFGINLSNQNLPSKTTTMSSKELTEAIEKFLNDDDNTRLTPDKNNIIDGKQVRFLLNHLINLHQKFILNTNIDCSYSNFTKHVPSYIVSPKPDNWGTCLCITCLNPQIKGERINQLKHKHSILSGLSSLIGNDLISVASDDKKVEDILKELNLLKAESFMVTYVEWVQIKSHRSSGLISTKKTMTNEFGVFCSKLIDEIAKLEEHLRLVHAQFKGAKLLRQSALIDENVITMQIDWSENYNLKQAREERSAYYFEQHISIATGYIWSKDSCFSFGCLSDDTRHLFESTWAAIRGLLEELLSGQENRQITDLNIISDSPSSQYRNKTTIFFLKHYATKRKITVRWLFLASGHGKGIPDAIGATIKRLFDNVIRLNPDQSFKGAEDLMNKIQISTNIRLYMYQKEDIDSVKRLIPLLKTIKGTSKFHEIIARPNGQVFIKNNSDQSETLIKINF</sequence>
<feature type="compositionally biased region" description="Low complexity" evidence="1">
    <location>
        <begin position="80"/>
        <end position="98"/>
    </location>
</feature>
<dbReference type="Proteomes" id="UP000663836">
    <property type="component" value="Unassembled WGS sequence"/>
</dbReference>
<evidence type="ECO:0000313" key="4">
    <source>
        <dbReference type="Proteomes" id="UP000663864"/>
    </source>
</evidence>
<evidence type="ECO:0000256" key="1">
    <source>
        <dbReference type="SAM" id="MobiDB-lite"/>
    </source>
</evidence>
<dbReference type="EMBL" id="CAJOBD010007998">
    <property type="protein sequence ID" value="CAF4101241.1"/>
    <property type="molecule type" value="Genomic_DNA"/>
</dbReference>
<feature type="compositionally biased region" description="Basic and acidic residues" evidence="1">
    <location>
        <begin position="30"/>
        <end position="39"/>
    </location>
</feature>
<reference evidence="2" key="1">
    <citation type="submission" date="2021-02" db="EMBL/GenBank/DDBJ databases">
        <authorList>
            <person name="Nowell W R."/>
        </authorList>
    </citation>
    <scope>NUCLEOTIDE SEQUENCE</scope>
</reference>
<dbReference type="PANTHER" id="PTHR46601">
    <property type="entry name" value="ULP_PROTEASE DOMAIN-CONTAINING PROTEIN"/>
    <property type="match status" value="1"/>
</dbReference>
<feature type="compositionally biased region" description="Low complexity" evidence="1">
    <location>
        <begin position="13"/>
        <end position="28"/>
    </location>
</feature>